<evidence type="ECO:0000313" key="2">
    <source>
        <dbReference type="Proteomes" id="UP001234581"/>
    </source>
</evidence>
<dbReference type="Proteomes" id="UP001234581">
    <property type="component" value="Unassembled WGS sequence"/>
</dbReference>
<dbReference type="EMBL" id="JARTCD010000002">
    <property type="protein sequence ID" value="KAJ8663368.1"/>
    <property type="molecule type" value="Genomic_DNA"/>
</dbReference>
<gene>
    <name evidence="1" type="ORF">O0I10_000607</name>
</gene>
<evidence type="ECO:0000313" key="1">
    <source>
        <dbReference type="EMBL" id="KAJ8663368.1"/>
    </source>
</evidence>
<proteinExistence type="predicted"/>
<name>A0AAD7Y3Z2_9FUNG</name>
<reference evidence="1 2" key="1">
    <citation type="submission" date="2023-03" db="EMBL/GenBank/DDBJ databases">
        <title>Genome sequence of Lichtheimia ornata CBS 291.66.</title>
        <authorList>
            <person name="Mohabir J.T."/>
            <person name="Shea T.P."/>
            <person name="Kurbessoian T."/>
            <person name="Berby B."/>
            <person name="Fontaine J."/>
            <person name="Livny J."/>
            <person name="Gnirke A."/>
            <person name="Stajich J.E."/>
            <person name="Cuomo C.A."/>
        </authorList>
    </citation>
    <scope>NUCLEOTIDE SEQUENCE [LARGE SCALE GENOMIC DNA]</scope>
    <source>
        <strain evidence="1">CBS 291.66</strain>
    </source>
</reference>
<accession>A0AAD7Y3Z2</accession>
<organism evidence="1 2">
    <name type="scientific">Lichtheimia ornata</name>
    <dbReference type="NCBI Taxonomy" id="688661"/>
    <lineage>
        <taxon>Eukaryota</taxon>
        <taxon>Fungi</taxon>
        <taxon>Fungi incertae sedis</taxon>
        <taxon>Mucoromycota</taxon>
        <taxon>Mucoromycotina</taxon>
        <taxon>Mucoromycetes</taxon>
        <taxon>Mucorales</taxon>
        <taxon>Lichtheimiaceae</taxon>
        <taxon>Lichtheimia</taxon>
    </lineage>
</organism>
<dbReference type="AlphaFoldDB" id="A0AAD7Y3Z2"/>
<protein>
    <submittedName>
        <fullName evidence="1">Uncharacterized protein</fullName>
    </submittedName>
</protein>
<dbReference type="RefSeq" id="XP_058348280.1">
    <property type="nucleotide sequence ID" value="XM_058480716.1"/>
</dbReference>
<comment type="caution">
    <text evidence="1">The sequence shown here is derived from an EMBL/GenBank/DDBJ whole genome shotgun (WGS) entry which is preliminary data.</text>
</comment>
<sequence length="360" mass="40886">MTAEDGATNSEEEETADNALLTFGLPSNYLPGMDLPSKRVLKAQTTIDMIMRSLLDVSNGTYCSSGTEWNNGMRCDVLYTPRLSIHTSLPPVLIEVQRKINDAFIRRIIQYCLSVTNIYPNHPLPIVLIFCVDKASARNLSTKFESCDEKPWLKQFPCTGWATNCYLVSNDAPDDDRILDPLHAVSLFFSEQQPALHSHSHAHDSTIKSLYKLIMTLCEEDETYKDNFLKTINDVCDTHETLYHRIYDAIKDIPGTRKACKIVERARQYNTKVKRKFSMVETDSDSSLELPAKLPMVSKATEASATPEQEIAFIRHYRKNLIGKMNWNDCLTRGHAEGLFKRYSTGNSLRANFGSRIKNQ</sequence>
<dbReference type="GeneID" id="83208029"/>
<keyword evidence="2" id="KW-1185">Reference proteome</keyword>